<protein>
    <recommendedName>
        <fullName evidence="3 13">Protein HIRA</fullName>
    </recommendedName>
</protein>
<keyword evidence="18" id="KW-1185">Reference proteome</keyword>
<dbReference type="InterPro" id="IPR011494">
    <property type="entry name" value="HIRA-like_C"/>
</dbReference>
<feature type="region of interest" description="Disordered" evidence="14">
    <location>
        <begin position="547"/>
        <end position="571"/>
    </location>
</feature>
<dbReference type="CDD" id="cd00200">
    <property type="entry name" value="WD40"/>
    <property type="match status" value="1"/>
</dbReference>
<evidence type="ECO:0000256" key="9">
    <source>
        <dbReference type="ARBA" id="ARBA00023054"/>
    </source>
</evidence>
<dbReference type="PROSITE" id="PS00678">
    <property type="entry name" value="WD_REPEATS_1"/>
    <property type="match status" value="1"/>
</dbReference>
<accession>A0A9Q0CE37</accession>
<evidence type="ECO:0000256" key="10">
    <source>
        <dbReference type="ARBA" id="ARBA00023163"/>
    </source>
</evidence>
<dbReference type="EMBL" id="JAMQYH010000003">
    <property type="protein sequence ID" value="KAJ1692211.1"/>
    <property type="molecule type" value="Genomic_DNA"/>
</dbReference>
<feature type="compositionally biased region" description="Polar residues" evidence="14">
    <location>
        <begin position="552"/>
        <end position="568"/>
    </location>
</feature>
<dbReference type="GO" id="GO:0006355">
    <property type="term" value="P:regulation of DNA-templated transcription"/>
    <property type="evidence" value="ECO:0007669"/>
    <property type="project" value="InterPro"/>
</dbReference>
<dbReference type="AlphaFoldDB" id="A0A9Q0CE37"/>
<dbReference type="InterPro" id="IPR031120">
    <property type="entry name" value="HIR1-like"/>
</dbReference>
<comment type="similarity">
    <text evidence="2 13">Belongs to the WD repeat HIR1 family.</text>
</comment>
<dbReference type="GO" id="GO:0006338">
    <property type="term" value="P:chromatin remodeling"/>
    <property type="evidence" value="ECO:0007669"/>
    <property type="project" value="InterPro"/>
</dbReference>
<keyword evidence="6 13" id="KW-0677">Repeat</keyword>
<dbReference type="SUPFAM" id="SSF50978">
    <property type="entry name" value="WD40 repeat-like"/>
    <property type="match status" value="1"/>
</dbReference>
<evidence type="ECO:0000256" key="12">
    <source>
        <dbReference type="PROSITE-ProRule" id="PRU00221"/>
    </source>
</evidence>
<dbReference type="Pfam" id="PF24105">
    <property type="entry name" value="Beta-prop_CAF1B_HIR1"/>
    <property type="match status" value="1"/>
</dbReference>
<evidence type="ECO:0000256" key="3">
    <source>
        <dbReference type="ARBA" id="ARBA00021597"/>
    </source>
</evidence>
<keyword evidence="5 12" id="KW-0853">WD repeat</keyword>
<feature type="domain" description="Protein HIRA-like C-terminal" evidence="15">
    <location>
        <begin position="665"/>
        <end position="864"/>
    </location>
</feature>
<feature type="repeat" description="WD" evidence="12">
    <location>
        <begin position="61"/>
        <end position="102"/>
    </location>
</feature>
<sequence>MITEKPTWIRHDGLQIFSIDIQPGGLRFATGGGDQKVRIWNMKSIGKDLETDNPQRLLATVRDHFGSVNCVRWAHHGRFLASGSDDQMILIHERKAGSATVEFGSGEPPDVENWKVVITLRGHTADVVDLNWSPDDLMLASGSLDNTIHIWNMTNGICTAVLRGHSSLVKGVTWDPIGSFMATQSDDKSVIIWNTSDWSMAHRTEGHWSKTVGSTFFRRLHWSPCGHFITTTHGFQKPRHSAPVLERGEWTATFDFLGHNAPVIVVKFNHSMFRKFASNNHESAKAGHTGWTNGKGGSAKELQPYNVIAIGSQDRTITVWTTASARPLFVAKHFFSQSVVDLSWSPDGYTLFACSLDGTVATFHYEVKELGHRLTDDELDEIKRSRYGDARGGRQTNYADSGHQLMLETVSTKPKKATTPGNQVPPPVSQAPAPQKAPEPQNEGEKDGAGLGTGANEPKPVRVSSPVKQKEYRRPDGRKRIIPEAVGVPSNQEANNNNNNNNNLTISTNRSFLALDQRMAGEPIKELRAGPTARACISDGLIIEKAPGGDNGTVNVENKGSGPSTSSGPAVPTSLIIEIKEKEDCGPSEVRSLEAKPVDKPANDIVAIGSGKFNLSKETQISCKKGLQLLWSDRISCKVAALAGNKNFWAVSCEDGSLQVYTECGRRMLPAMMVGSGAIFIDCDETWRLLLVTMRGAIFLWDLFTKSCLLHDTLASLLSNQDPPKNSGTVKVISAKISMSGWPLIQLVNRDAFLYNPGMKCWMRIADNSFPASKYAMSLDFSSAKSGELARLQADIGRYNCRRNFWNRPAVDEVVQTRAHLEAQLASAIALESPKEYLQCLLSYVHFLTREADELRLREVCESLLGPTFGAVADPKNSQWDPFVLGMQKHILLKETVFPAMASNRKVQRLLSEFMNALSEYELNENENQNVTNNVDEMDVAPPS</sequence>
<dbReference type="FunFam" id="2.130.10.10:FF:000827">
    <property type="entry name" value="Protein HIRA"/>
    <property type="match status" value="1"/>
</dbReference>
<evidence type="ECO:0000313" key="18">
    <source>
        <dbReference type="Proteomes" id="UP001151287"/>
    </source>
</evidence>
<dbReference type="GO" id="GO:0000785">
    <property type="term" value="C:chromatin"/>
    <property type="evidence" value="ECO:0007669"/>
    <property type="project" value="TreeGrafter"/>
</dbReference>
<gene>
    <name evidence="17" type="ORF">LUZ63_008909</name>
</gene>
<feature type="region of interest" description="Disordered" evidence="14">
    <location>
        <begin position="413"/>
        <end position="474"/>
    </location>
</feature>
<evidence type="ECO:0000259" key="16">
    <source>
        <dbReference type="Pfam" id="PF24105"/>
    </source>
</evidence>
<evidence type="ECO:0000256" key="11">
    <source>
        <dbReference type="ARBA" id="ARBA00023242"/>
    </source>
</evidence>
<dbReference type="GO" id="GO:0000417">
    <property type="term" value="C:HIR complex"/>
    <property type="evidence" value="ECO:0007669"/>
    <property type="project" value="TreeGrafter"/>
</dbReference>
<dbReference type="PROSITE" id="PS50294">
    <property type="entry name" value="WD_REPEATS_REGION"/>
    <property type="match status" value="2"/>
</dbReference>
<name>A0A9Q0CE37_9POAL</name>
<dbReference type="PANTHER" id="PTHR13831">
    <property type="entry name" value="MEMBER OF THE HIR1 FAMILY OF WD-REPEAT PROTEINS"/>
    <property type="match status" value="1"/>
</dbReference>
<keyword evidence="11 13" id="KW-0539">Nucleus</keyword>
<dbReference type="PANTHER" id="PTHR13831:SF0">
    <property type="entry name" value="PROTEIN HIRA"/>
    <property type="match status" value="1"/>
</dbReference>
<keyword evidence="9" id="KW-0175">Coiled coil</keyword>
<dbReference type="Gene3D" id="2.130.10.10">
    <property type="entry name" value="YVTN repeat-like/Quinoprotein amine dehydrogenase"/>
    <property type="match status" value="2"/>
</dbReference>
<dbReference type="SUPFAM" id="SSF69304">
    <property type="entry name" value="Tricorn protease N-terminal domain"/>
    <property type="match status" value="1"/>
</dbReference>
<evidence type="ECO:0000256" key="5">
    <source>
        <dbReference type="ARBA" id="ARBA00022574"/>
    </source>
</evidence>
<evidence type="ECO:0000256" key="2">
    <source>
        <dbReference type="ARBA" id="ARBA00007306"/>
    </source>
</evidence>
<comment type="caution">
    <text evidence="17">The sequence shown here is derived from an EMBL/GenBank/DDBJ whole genome shotgun (WGS) entry which is preliminary data.</text>
</comment>
<proteinExistence type="inferred from homology"/>
<feature type="domain" description="CAF1B/HIR1 beta-propeller" evidence="16">
    <location>
        <begin position="11"/>
        <end position="370"/>
    </location>
</feature>
<dbReference type="Pfam" id="PF07569">
    <property type="entry name" value="Hira"/>
    <property type="match status" value="1"/>
</dbReference>
<dbReference type="InterPro" id="IPR055410">
    <property type="entry name" value="Beta-prop_CAF1B_HIR1"/>
</dbReference>
<keyword evidence="4 13" id="KW-0678">Repressor</keyword>
<reference evidence="17" key="1">
    <citation type="journal article" date="2022" name="Cell">
        <title>Repeat-based holocentromeres influence genome architecture and karyotype evolution.</title>
        <authorList>
            <person name="Hofstatter P.G."/>
            <person name="Thangavel G."/>
            <person name="Lux T."/>
            <person name="Neumann P."/>
            <person name="Vondrak T."/>
            <person name="Novak P."/>
            <person name="Zhang M."/>
            <person name="Costa L."/>
            <person name="Castellani M."/>
            <person name="Scott A."/>
            <person name="Toegelov H."/>
            <person name="Fuchs J."/>
            <person name="Mata-Sucre Y."/>
            <person name="Dias Y."/>
            <person name="Vanzela A.L.L."/>
            <person name="Huettel B."/>
            <person name="Almeida C.C.S."/>
            <person name="Simkova H."/>
            <person name="Souza G."/>
            <person name="Pedrosa-Harand A."/>
            <person name="Macas J."/>
            <person name="Mayer K.F.X."/>
            <person name="Houben A."/>
            <person name="Marques A."/>
        </authorList>
    </citation>
    <scope>NUCLEOTIDE SEQUENCE</scope>
    <source>
        <strain evidence="17">RhyBre1mFocal</strain>
    </source>
</reference>
<feature type="repeat" description="WD" evidence="12">
    <location>
        <begin position="162"/>
        <end position="203"/>
    </location>
</feature>
<dbReference type="InterPro" id="IPR015943">
    <property type="entry name" value="WD40/YVTN_repeat-like_dom_sf"/>
</dbReference>
<comment type="function">
    <text evidence="13">Required for replication-independent chromatin assembly and for the periodic repression of histone gene transcription during the cell cycle.</text>
</comment>
<evidence type="ECO:0000256" key="7">
    <source>
        <dbReference type="ARBA" id="ARBA00022853"/>
    </source>
</evidence>
<evidence type="ECO:0000256" key="6">
    <source>
        <dbReference type="ARBA" id="ARBA00022737"/>
    </source>
</evidence>
<evidence type="ECO:0000256" key="8">
    <source>
        <dbReference type="ARBA" id="ARBA00023015"/>
    </source>
</evidence>
<evidence type="ECO:0000256" key="14">
    <source>
        <dbReference type="SAM" id="MobiDB-lite"/>
    </source>
</evidence>
<evidence type="ECO:0000256" key="1">
    <source>
        <dbReference type="ARBA" id="ARBA00004123"/>
    </source>
</evidence>
<evidence type="ECO:0000256" key="4">
    <source>
        <dbReference type="ARBA" id="ARBA00022491"/>
    </source>
</evidence>
<keyword evidence="8 13" id="KW-0805">Transcription regulation</keyword>
<feature type="repeat" description="WD" evidence="12">
    <location>
        <begin position="120"/>
        <end position="161"/>
    </location>
</feature>
<dbReference type="Proteomes" id="UP001151287">
    <property type="component" value="Unassembled WGS sequence"/>
</dbReference>
<dbReference type="InterPro" id="IPR019775">
    <property type="entry name" value="WD40_repeat_CS"/>
</dbReference>
<evidence type="ECO:0000259" key="15">
    <source>
        <dbReference type="Pfam" id="PF07569"/>
    </source>
</evidence>
<comment type="subcellular location">
    <subcellularLocation>
        <location evidence="1 13">Nucleus</location>
    </subcellularLocation>
</comment>
<dbReference type="OrthoDB" id="1741719at2759"/>
<keyword evidence="7 13" id="KW-0156">Chromatin regulator</keyword>
<dbReference type="GO" id="GO:0031491">
    <property type="term" value="F:nucleosome binding"/>
    <property type="evidence" value="ECO:0007669"/>
    <property type="project" value="TreeGrafter"/>
</dbReference>
<dbReference type="GO" id="GO:0006351">
    <property type="term" value="P:DNA-templated transcription"/>
    <property type="evidence" value="ECO:0007669"/>
    <property type="project" value="InterPro"/>
</dbReference>
<evidence type="ECO:0000256" key="13">
    <source>
        <dbReference type="RuleBase" id="RU364014"/>
    </source>
</evidence>
<dbReference type="PROSITE" id="PS50082">
    <property type="entry name" value="WD_REPEATS_2"/>
    <property type="match status" value="4"/>
</dbReference>
<dbReference type="GO" id="GO:0005634">
    <property type="term" value="C:nucleus"/>
    <property type="evidence" value="ECO:0007669"/>
    <property type="project" value="UniProtKB-SubCell"/>
</dbReference>
<keyword evidence="10 13" id="KW-0804">Transcription</keyword>
<dbReference type="SMART" id="SM00320">
    <property type="entry name" value="WD40"/>
    <property type="match status" value="6"/>
</dbReference>
<evidence type="ECO:0000313" key="17">
    <source>
        <dbReference type="EMBL" id="KAJ1692211.1"/>
    </source>
</evidence>
<dbReference type="InterPro" id="IPR036322">
    <property type="entry name" value="WD40_repeat_dom_sf"/>
</dbReference>
<feature type="compositionally biased region" description="Low complexity" evidence="14">
    <location>
        <begin position="430"/>
        <end position="441"/>
    </location>
</feature>
<feature type="repeat" description="WD" evidence="12">
    <location>
        <begin position="9"/>
        <end position="44"/>
    </location>
</feature>
<dbReference type="InterPro" id="IPR001680">
    <property type="entry name" value="WD40_rpt"/>
</dbReference>
<organism evidence="17 18">
    <name type="scientific">Rhynchospora breviuscula</name>
    <dbReference type="NCBI Taxonomy" id="2022672"/>
    <lineage>
        <taxon>Eukaryota</taxon>
        <taxon>Viridiplantae</taxon>
        <taxon>Streptophyta</taxon>
        <taxon>Embryophyta</taxon>
        <taxon>Tracheophyta</taxon>
        <taxon>Spermatophyta</taxon>
        <taxon>Magnoliopsida</taxon>
        <taxon>Liliopsida</taxon>
        <taxon>Poales</taxon>
        <taxon>Cyperaceae</taxon>
        <taxon>Cyperoideae</taxon>
        <taxon>Rhynchosporeae</taxon>
        <taxon>Rhynchospora</taxon>
    </lineage>
</organism>